<reference evidence="2 3" key="1">
    <citation type="submission" date="2021-06" db="EMBL/GenBank/DDBJ databases">
        <authorList>
            <person name="Kallberg Y."/>
            <person name="Tangrot J."/>
            <person name="Rosling A."/>
        </authorList>
    </citation>
    <scope>NUCLEOTIDE SEQUENCE [LARGE SCALE GENOMIC DNA]</scope>
    <source>
        <strain evidence="2 3">120-4 pot B 10/14</strain>
    </source>
</reference>
<keyword evidence="3" id="KW-1185">Reference proteome</keyword>
<evidence type="ECO:0000256" key="1">
    <source>
        <dbReference type="SAM" id="MobiDB-lite"/>
    </source>
</evidence>
<sequence length="113" mass="12987">MDANAYSINMKVIVVDRFENNASKMEEEDKEIDNLSKSNIKNKKAQSSAGAKVSEVGDIRTYITEAIDNEMNNPYLILENVFPKYKKSKMESKINIFKSNYLIYHCSFLCTKT</sequence>
<feature type="region of interest" description="Disordered" evidence="1">
    <location>
        <begin position="26"/>
        <end position="52"/>
    </location>
</feature>
<organism evidence="2 3">
    <name type="scientific">Gigaspora margarita</name>
    <dbReference type="NCBI Taxonomy" id="4874"/>
    <lineage>
        <taxon>Eukaryota</taxon>
        <taxon>Fungi</taxon>
        <taxon>Fungi incertae sedis</taxon>
        <taxon>Mucoromycota</taxon>
        <taxon>Glomeromycotina</taxon>
        <taxon>Glomeromycetes</taxon>
        <taxon>Diversisporales</taxon>
        <taxon>Gigasporaceae</taxon>
        <taxon>Gigaspora</taxon>
    </lineage>
</organism>
<comment type="caution">
    <text evidence="2">The sequence shown here is derived from an EMBL/GenBank/DDBJ whole genome shotgun (WGS) entry which is preliminary data.</text>
</comment>
<accession>A0ABN7V5K7</accession>
<evidence type="ECO:0000313" key="2">
    <source>
        <dbReference type="EMBL" id="CAG8733923.1"/>
    </source>
</evidence>
<dbReference type="EMBL" id="CAJVQB010009811">
    <property type="protein sequence ID" value="CAG8733923.1"/>
    <property type="molecule type" value="Genomic_DNA"/>
</dbReference>
<name>A0ABN7V5K7_GIGMA</name>
<protein>
    <submittedName>
        <fullName evidence="2">32527_t:CDS:1</fullName>
    </submittedName>
</protein>
<evidence type="ECO:0000313" key="3">
    <source>
        <dbReference type="Proteomes" id="UP000789901"/>
    </source>
</evidence>
<feature type="compositionally biased region" description="Polar residues" evidence="1">
    <location>
        <begin position="35"/>
        <end position="49"/>
    </location>
</feature>
<dbReference type="Proteomes" id="UP000789901">
    <property type="component" value="Unassembled WGS sequence"/>
</dbReference>
<gene>
    <name evidence="2" type="ORF">GMARGA_LOCUS14663</name>
</gene>
<proteinExistence type="predicted"/>